<evidence type="ECO:0000313" key="2">
    <source>
        <dbReference type="EMBL" id="ODA89587.1"/>
    </source>
</evidence>
<reference evidence="2 3" key="1">
    <citation type="submission" date="2015-11" db="EMBL/GenBank/DDBJ databases">
        <authorList>
            <person name="Zhang Y."/>
            <person name="Guo Z."/>
        </authorList>
    </citation>
    <scope>NUCLEOTIDE SEQUENCE [LARGE SCALE GENOMIC DNA]</scope>
    <source>
        <strain evidence="3">gdw1</strain>
    </source>
</reference>
<dbReference type="AlphaFoldDB" id="A0A1E2SIK6"/>
<dbReference type="EMBL" id="LNZG01000045">
    <property type="protein sequence ID" value="ODA89587.1"/>
    <property type="molecule type" value="Genomic_DNA"/>
</dbReference>
<gene>
    <name evidence="2" type="ORF">ATY41_04740</name>
</gene>
<comment type="caution">
    <text evidence="2">The sequence shown here is derived from an EMBL/GenBank/DDBJ whole genome shotgun (WGS) entry which is preliminary data.</text>
</comment>
<dbReference type="SUPFAM" id="SSF52540">
    <property type="entry name" value="P-loop containing nucleoside triphosphate hydrolases"/>
    <property type="match status" value="1"/>
</dbReference>
<dbReference type="Pfam" id="PF13238">
    <property type="entry name" value="AAA_18"/>
    <property type="match status" value="1"/>
</dbReference>
<dbReference type="OrthoDB" id="7889077at2"/>
<evidence type="ECO:0000313" key="3">
    <source>
        <dbReference type="Proteomes" id="UP000094426"/>
    </source>
</evidence>
<proteinExistence type="predicted"/>
<evidence type="ECO:0008006" key="4">
    <source>
        <dbReference type="Google" id="ProtNLM"/>
    </source>
</evidence>
<organism evidence="2 3">
    <name type="scientific">Leifsonia xyli subsp. xyli</name>
    <dbReference type="NCBI Taxonomy" id="59736"/>
    <lineage>
        <taxon>Bacteria</taxon>
        <taxon>Bacillati</taxon>
        <taxon>Actinomycetota</taxon>
        <taxon>Actinomycetes</taxon>
        <taxon>Micrococcales</taxon>
        <taxon>Microbacteriaceae</taxon>
        <taxon>Leifsonia</taxon>
    </lineage>
</organism>
<dbReference type="RefSeq" id="WP_011186852.1">
    <property type="nucleotide sequence ID" value="NZ_LNZG01000045.1"/>
</dbReference>
<evidence type="ECO:0000256" key="1">
    <source>
        <dbReference type="SAM" id="MobiDB-lite"/>
    </source>
</evidence>
<name>A0A1E2SIK6_LEIXY</name>
<sequence>MDSIFLNGTVGSGKSTLAHALSSLEPLVHAVFDLDEIRRLSPAPANDRFNHELELRNLRSLAANYRAAGAERFIVAGVIEDPAEIHRFVEALGSSGMFRCRLTARAEVLEARLQFRHRDDSAGLDWHLARAGDLEAILDRSAGDDLVLDPSEASPSELARNVRVTAGWEAGPDDEGDS</sequence>
<feature type="region of interest" description="Disordered" evidence="1">
    <location>
        <begin position="159"/>
        <end position="178"/>
    </location>
</feature>
<protein>
    <recommendedName>
        <fullName evidence="4">Adenylyl-sulfate kinase</fullName>
    </recommendedName>
</protein>
<dbReference type="Gene3D" id="3.40.50.300">
    <property type="entry name" value="P-loop containing nucleotide triphosphate hydrolases"/>
    <property type="match status" value="1"/>
</dbReference>
<accession>A0A1E2SIK6</accession>
<dbReference type="Proteomes" id="UP000094426">
    <property type="component" value="Unassembled WGS sequence"/>
</dbReference>
<dbReference type="OMA" id="TTTMHAL"/>
<dbReference type="InterPro" id="IPR027417">
    <property type="entry name" value="P-loop_NTPase"/>
</dbReference>